<organism evidence="1">
    <name type="scientific">marine metagenome</name>
    <dbReference type="NCBI Taxonomy" id="408172"/>
    <lineage>
        <taxon>unclassified sequences</taxon>
        <taxon>metagenomes</taxon>
        <taxon>ecological metagenomes</taxon>
    </lineage>
</organism>
<gene>
    <name evidence="1" type="ORF">METZ01_LOCUS234275</name>
</gene>
<proteinExistence type="predicted"/>
<accession>A0A382H4R3</accession>
<sequence>VFYGCPVHWGVCLGQAGGVALLFGKPLFRLPRSEDAERKLGFG</sequence>
<reference evidence="1" key="1">
    <citation type="submission" date="2018-05" db="EMBL/GenBank/DDBJ databases">
        <authorList>
            <person name="Lanie J.A."/>
            <person name="Ng W.-L."/>
            <person name="Kazmierczak K.M."/>
            <person name="Andrzejewski T.M."/>
            <person name="Davidsen T.M."/>
            <person name="Wayne K.J."/>
            <person name="Tettelin H."/>
            <person name="Glass J.I."/>
            <person name="Rusch D."/>
            <person name="Podicherti R."/>
            <person name="Tsui H.-C.T."/>
            <person name="Winkler M.E."/>
        </authorList>
    </citation>
    <scope>NUCLEOTIDE SEQUENCE</scope>
</reference>
<dbReference type="AlphaFoldDB" id="A0A382H4R3"/>
<feature type="non-terminal residue" evidence="1">
    <location>
        <position position="1"/>
    </location>
</feature>
<name>A0A382H4R3_9ZZZZ</name>
<dbReference type="EMBL" id="UINC01058773">
    <property type="protein sequence ID" value="SVB81421.1"/>
    <property type="molecule type" value="Genomic_DNA"/>
</dbReference>
<feature type="non-terminal residue" evidence="1">
    <location>
        <position position="43"/>
    </location>
</feature>
<protein>
    <submittedName>
        <fullName evidence="1">Uncharacterized protein</fullName>
    </submittedName>
</protein>
<evidence type="ECO:0000313" key="1">
    <source>
        <dbReference type="EMBL" id="SVB81421.1"/>
    </source>
</evidence>